<proteinExistence type="predicted"/>
<accession>A0A150MEJ3</accession>
<organism evidence="1 2">
    <name type="scientific">Parageobacillus toebii</name>
    <dbReference type="NCBI Taxonomy" id="153151"/>
    <lineage>
        <taxon>Bacteria</taxon>
        <taxon>Bacillati</taxon>
        <taxon>Bacillota</taxon>
        <taxon>Bacilli</taxon>
        <taxon>Bacillales</taxon>
        <taxon>Anoxybacillaceae</taxon>
        <taxon>Parageobacillus</taxon>
    </lineage>
</organism>
<gene>
    <name evidence="1" type="ORF">B4110_1897</name>
</gene>
<evidence type="ECO:0000313" key="2">
    <source>
        <dbReference type="Proteomes" id="UP000075324"/>
    </source>
</evidence>
<name>A0A150MEJ3_9BACL</name>
<reference evidence="1 2" key="1">
    <citation type="submission" date="2016-01" db="EMBL/GenBank/DDBJ databases">
        <title>Draft Genome Sequences of Seven Thermophilic Sporeformers Isolated from Foods.</title>
        <authorList>
            <person name="Berendsen E.M."/>
            <person name="Wells-Bennik M.H."/>
            <person name="Krawcyk A.O."/>
            <person name="De Jong A."/>
            <person name="Holsappel S."/>
            <person name="Eijlander R.T."/>
            <person name="Kuipers O.P."/>
        </authorList>
    </citation>
    <scope>NUCLEOTIDE SEQUENCE [LARGE SCALE GENOMIC DNA]</scope>
    <source>
        <strain evidence="1 2">B4110</strain>
    </source>
</reference>
<dbReference type="GeneID" id="94901493"/>
<protein>
    <submittedName>
        <fullName evidence="1">Uncharacterized protein</fullName>
    </submittedName>
</protein>
<sequence>MNQEFLMHKNENMFRRLPMQHQVEGGSLFYAESSSMEMVRNSHL</sequence>
<dbReference type="RefSeq" id="WP_268796322.1">
    <property type="nucleotide sequence ID" value="NZ_CP070511.1"/>
</dbReference>
<dbReference type="EMBL" id="LQYW01000172">
    <property type="protein sequence ID" value="KYD22974.1"/>
    <property type="molecule type" value="Genomic_DNA"/>
</dbReference>
<dbReference type="Proteomes" id="UP000075324">
    <property type="component" value="Unassembled WGS sequence"/>
</dbReference>
<dbReference type="PATRIC" id="fig|153151.4.peg.1980"/>
<evidence type="ECO:0000313" key="1">
    <source>
        <dbReference type="EMBL" id="KYD22974.1"/>
    </source>
</evidence>
<dbReference type="AlphaFoldDB" id="A0A150MEJ3"/>
<comment type="caution">
    <text evidence="1">The sequence shown here is derived from an EMBL/GenBank/DDBJ whole genome shotgun (WGS) entry which is preliminary data.</text>
</comment>